<dbReference type="Proteomes" id="UP000028524">
    <property type="component" value="Unassembled WGS sequence"/>
</dbReference>
<dbReference type="OrthoDB" id="5125502at2759"/>
<proteinExistence type="predicted"/>
<protein>
    <recommendedName>
        <fullName evidence="3">GH16 domain-containing protein</fullName>
    </recommendedName>
</protein>
<dbReference type="InterPro" id="IPR050546">
    <property type="entry name" value="Glycosyl_Hydrlase_16"/>
</dbReference>
<dbReference type="HOGENOM" id="CLU_2039598_0_0_1"/>
<dbReference type="InterPro" id="IPR013320">
    <property type="entry name" value="ConA-like_dom_sf"/>
</dbReference>
<dbReference type="PANTHER" id="PTHR10963:SF60">
    <property type="entry name" value="GRAM-NEGATIVE BACTERIA-BINDING PROTEIN 1-RELATED"/>
    <property type="match status" value="1"/>
</dbReference>
<dbReference type="STRING" id="1283841.A0A084QZ60"/>
<dbReference type="PANTHER" id="PTHR10963">
    <property type="entry name" value="GLYCOSYL HYDROLASE-RELATED"/>
    <property type="match status" value="1"/>
</dbReference>
<accession>A0A084QZ60</accession>
<reference evidence="1 2" key="1">
    <citation type="journal article" date="2014" name="BMC Genomics">
        <title>Comparative genome sequencing reveals chemotype-specific gene clusters in the toxigenic black mold Stachybotrys.</title>
        <authorList>
            <person name="Semeiks J."/>
            <person name="Borek D."/>
            <person name="Otwinowski Z."/>
            <person name="Grishin N.V."/>
        </authorList>
    </citation>
    <scope>NUCLEOTIDE SEQUENCE [LARGE SCALE GENOMIC DNA]</scope>
    <source>
        <strain evidence="1 2">IBT 40285</strain>
    </source>
</reference>
<name>A0A084QZ60_STAC4</name>
<dbReference type="InParanoid" id="A0A084QZ60"/>
<evidence type="ECO:0008006" key="3">
    <source>
        <dbReference type="Google" id="ProtNLM"/>
    </source>
</evidence>
<dbReference type="AlphaFoldDB" id="A0A084QZ60"/>
<evidence type="ECO:0000313" key="1">
    <source>
        <dbReference type="EMBL" id="KFA69245.1"/>
    </source>
</evidence>
<gene>
    <name evidence="1" type="ORF">S40285_09507</name>
</gene>
<evidence type="ECO:0000313" key="2">
    <source>
        <dbReference type="Proteomes" id="UP000028524"/>
    </source>
</evidence>
<sequence>MENINGGLVGHGTLHFQSRPGISADISIPDWSWHIWRVEVDRRPDFLDQESIAWFLDGSEFHRIHKNDIDNGEAWERLAHSPLFFILNMAVGGDWPGNPNEDILDEYGSMVEYGYVAHYSS</sequence>
<organism evidence="1 2">
    <name type="scientific">Stachybotrys chlorohalonatus (strain IBT 40285)</name>
    <dbReference type="NCBI Taxonomy" id="1283841"/>
    <lineage>
        <taxon>Eukaryota</taxon>
        <taxon>Fungi</taxon>
        <taxon>Dikarya</taxon>
        <taxon>Ascomycota</taxon>
        <taxon>Pezizomycotina</taxon>
        <taxon>Sordariomycetes</taxon>
        <taxon>Hypocreomycetidae</taxon>
        <taxon>Hypocreales</taxon>
        <taxon>Stachybotryaceae</taxon>
        <taxon>Stachybotrys</taxon>
    </lineage>
</organism>
<dbReference type="SUPFAM" id="SSF49899">
    <property type="entry name" value="Concanavalin A-like lectins/glucanases"/>
    <property type="match status" value="1"/>
</dbReference>
<dbReference type="Gene3D" id="2.60.120.200">
    <property type="match status" value="1"/>
</dbReference>
<dbReference type="EMBL" id="KL659599">
    <property type="protein sequence ID" value="KFA69245.1"/>
    <property type="molecule type" value="Genomic_DNA"/>
</dbReference>
<keyword evidence="2" id="KW-1185">Reference proteome</keyword>
<dbReference type="OMA" id="DQESIAW"/>